<dbReference type="AlphaFoldDB" id="A0A397JQY4"/>
<sequence>MDVITPAQNNSHLEFLNFIFNDNEEDIDGDDRVVMMNNDNNDYEDENND</sequence>
<accession>A0A397JQY4</accession>
<keyword evidence="2" id="KW-1185">Reference proteome</keyword>
<comment type="caution">
    <text evidence="1">The sequence shown here is derived from an EMBL/GenBank/DDBJ whole genome shotgun (WGS) entry which is preliminary data.</text>
</comment>
<protein>
    <submittedName>
        <fullName evidence="1">Uncharacterized protein</fullName>
    </submittedName>
</protein>
<organism evidence="1 2">
    <name type="scientific">Diversispora epigaea</name>
    <dbReference type="NCBI Taxonomy" id="1348612"/>
    <lineage>
        <taxon>Eukaryota</taxon>
        <taxon>Fungi</taxon>
        <taxon>Fungi incertae sedis</taxon>
        <taxon>Mucoromycota</taxon>
        <taxon>Glomeromycotina</taxon>
        <taxon>Glomeromycetes</taxon>
        <taxon>Diversisporales</taxon>
        <taxon>Diversisporaceae</taxon>
        <taxon>Diversispora</taxon>
    </lineage>
</organism>
<dbReference type="EMBL" id="PQFF01000031">
    <property type="protein sequence ID" value="RHZ87574.1"/>
    <property type="molecule type" value="Genomic_DNA"/>
</dbReference>
<gene>
    <name evidence="1" type="ORF">Glove_33g136</name>
</gene>
<reference evidence="1 2" key="1">
    <citation type="submission" date="2018-08" db="EMBL/GenBank/DDBJ databases">
        <title>Genome and evolution of the arbuscular mycorrhizal fungus Diversispora epigaea (formerly Glomus versiforme) and its bacterial endosymbionts.</title>
        <authorList>
            <person name="Sun X."/>
            <person name="Fei Z."/>
            <person name="Harrison M."/>
        </authorList>
    </citation>
    <scope>NUCLEOTIDE SEQUENCE [LARGE SCALE GENOMIC DNA]</scope>
    <source>
        <strain evidence="1 2">IT104</strain>
    </source>
</reference>
<name>A0A397JQY4_9GLOM</name>
<proteinExistence type="predicted"/>
<evidence type="ECO:0000313" key="1">
    <source>
        <dbReference type="EMBL" id="RHZ87574.1"/>
    </source>
</evidence>
<dbReference type="Proteomes" id="UP000266861">
    <property type="component" value="Unassembled WGS sequence"/>
</dbReference>
<evidence type="ECO:0000313" key="2">
    <source>
        <dbReference type="Proteomes" id="UP000266861"/>
    </source>
</evidence>